<feature type="domain" description="PhnB-like" evidence="1">
    <location>
        <begin position="7"/>
        <end position="135"/>
    </location>
</feature>
<dbReference type="Pfam" id="PF06983">
    <property type="entry name" value="3-dmu-9_3-mt"/>
    <property type="match status" value="1"/>
</dbReference>
<dbReference type="InterPro" id="IPR029068">
    <property type="entry name" value="Glyas_Bleomycin-R_OHBP_Dase"/>
</dbReference>
<sequence length="139" mass="15037">MKPTLVQPYLVFGGRCEDALAFYQKALEAKVELMMRFSESPVPVPPDRIPAGFENKIMHCTFHIGEATVMATDGCEAGGKFEGISLSLALPAEADAQRAFAALSEGGKVEMPLGKTFWSPCFGMVVDRFGVSWMVTVNG</sequence>
<dbReference type="EMBL" id="MLJW01000033">
    <property type="protein sequence ID" value="OIR08142.1"/>
    <property type="molecule type" value="Genomic_DNA"/>
</dbReference>
<name>A0A1J5T7P0_9ZZZZ</name>
<gene>
    <name evidence="2" type="ORF">GALL_96430</name>
</gene>
<comment type="caution">
    <text evidence="2">The sequence shown here is derived from an EMBL/GenBank/DDBJ whole genome shotgun (WGS) entry which is preliminary data.</text>
</comment>
<dbReference type="AlphaFoldDB" id="A0A1J5T7P0"/>
<proteinExistence type="predicted"/>
<dbReference type="Gene3D" id="3.10.180.10">
    <property type="entry name" value="2,3-Dihydroxybiphenyl 1,2-Dioxygenase, domain 1"/>
    <property type="match status" value="1"/>
</dbReference>
<dbReference type="PANTHER" id="PTHR33990:SF1">
    <property type="entry name" value="PROTEIN YJDN"/>
    <property type="match status" value="1"/>
</dbReference>
<dbReference type="SUPFAM" id="SSF54593">
    <property type="entry name" value="Glyoxalase/Bleomycin resistance protein/Dihydroxybiphenyl dioxygenase"/>
    <property type="match status" value="1"/>
</dbReference>
<evidence type="ECO:0000259" key="1">
    <source>
        <dbReference type="Pfam" id="PF06983"/>
    </source>
</evidence>
<reference evidence="2" key="1">
    <citation type="submission" date="2016-10" db="EMBL/GenBank/DDBJ databases">
        <title>Sequence of Gallionella enrichment culture.</title>
        <authorList>
            <person name="Poehlein A."/>
            <person name="Muehling M."/>
            <person name="Daniel R."/>
        </authorList>
    </citation>
    <scope>NUCLEOTIDE SEQUENCE</scope>
</reference>
<protein>
    <recommendedName>
        <fullName evidence="1">PhnB-like domain-containing protein</fullName>
    </recommendedName>
</protein>
<accession>A0A1J5T7P0</accession>
<organism evidence="2">
    <name type="scientific">mine drainage metagenome</name>
    <dbReference type="NCBI Taxonomy" id="410659"/>
    <lineage>
        <taxon>unclassified sequences</taxon>
        <taxon>metagenomes</taxon>
        <taxon>ecological metagenomes</taxon>
    </lineage>
</organism>
<dbReference type="InterPro" id="IPR028973">
    <property type="entry name" value="PhnB-like"/>
</dbReference>
<dbReference type="PANTHER" id="PTHR33990">
    <property type="entry name" value="PROTEIN YJDN-RELATED"/>
    <property type="match status" value="1"/>
</dbReference>
<dbReference type="CDD" id="cd06588">
    <property type="entry name" value="PhnB_like"/>
    <property type="match status" value="1"/>
</dbReference>
<evidence type="ECO:0000313" key="2">
    <source>
        <dbReference type="EMBL" id="OIR08142.1"/>
    </source>
</evidence>